<evidence type="ECO:0000256" key="2">
    <source>
        <dbReference type="SAM" id="Phobius"/>
    </source>
</evidence>
<dbReference type="Proteomes" id="UP000177088">
    <property type="component" value="Unassembled WGS sequence"/>
</dbReference>
<evidence type="ECO:0000313" key="5">
    <source>
        <dbReference type="Proteomes" id="UP000177088"/>
    </source>
</evidence>
<sequence length="341" mass="35524">MQVRNQMDRATRPTLAVRLGHLFSIFVPTESLMLAGRVVAVFLLAAVTVVAGGFASVGVYRHSEPGQTGYAAKVAIEKIQLIFAPNADYRVRLLAEYADRRLDEIAKLADSAPAKRAAIAATARAFEQHIAGLEAALLEVQQADPDGVVEVAKLLERKVAIYQDVLAKSSVGLPADAVAALAAARNRLDEVSIKSLAVIVEKHLQGNAEAPKSVLVSKFDDRLHQAEAKADAAVKAAPDAAQAAKAKAAQAAIAATKQLIKEEKYEAALSKMAEVVELTKESELVAPEAAAATDTATDAATDTATDAATDAATPADTNQPTGDSTESPAPKADDAVGSGSR</sequence>
<evidence type="ECO:0000256" key="1">
    <source>
        <dbReference type="SAM" id="MobiDB-lite"/>
    </source>
</evidence>
<dbReference type="EMBL" id="MGEA01000060">
    <property type="protein sequence ID" value="OGL73421.1"/>
    <property type="molecule type" value="Genomic_DNA"/>
</dbReference>
<organism evidence="4 5">
    <name type="scientific">Candidatus Uhrbacteria bacterium RIFCSPHIGHO2_02_FULL_60_10</name>
    <dbReference type="NCBI Taxonomy" id="1802392"/>
    <lineage>
        <taxon>Bacteria</taxon>
        <taxon>Candidatus Uhriibacteriota</taxon>
    </lineage>
</organism>
<comment type="caution">
    <text evidence="4">The sequence shown here is derived from an EMBL/GenBank/DDBJ whole genome shotgun (WGS) entry which is preliminary data.</text>
</comment>
<gene>
    <name evidence="4" type="ORF">A3C96_00765</name>
</gene>
<evidence type="ECO:0000313" key="4">
    <source>
        <dbReference type="EMBL" id="OGL73421.1"/>
    </source>
</evidence>
<reference evidence="4 5" key="1">
    <citation type="journal article" date="2016" name="Nat. Commun.">
        <title>Thousands of microbial genomes shed light on interconnected biogeochemical processes in an aquifer system.</title>
        <authorList>
            <person name="Anantharaman K."/>
            <person name="Brown C.T."/>
            <person name="Hug L.A."/>
            <person name="Sharon I."/>
            <person name="Castelle C.J."/>
            <person name="Probst A.J."/>
            <person name="Thomas B.C."/>
            <person name="Singh A."/>
            <person name="Wilkins M.J."/>
            <person name="Karaoz U."/>
            <person name="Brodie E.L."/>
            <person name="Williams K.H."/>
            <person name="Hubbard S.S."/>
            <person name="Banfield J.F."/>
        </authorList>
    </citation>
    <scope>NUCLEOTIDE SEQUENCE [LARGE SCALE GENOMIC DNA]</scope>
</reference>
<accession>A0A1F7U5C2</accession>
<feature type="transmembrane region" description="Helical" evidence="2">
    <location>
        <begin position="38"/>
        <end position="60"/>
    </location>
</feature>
<keyword evidence="2" id="KW-0472">Membrane</keyword>
<name>A0A1F7U5C2_9BACT</name>
<feature type="region of interest" description="Disordered" evidence="1">
    <location>
        <begin position="289"/>
        <end position="341"/>
    </location>
</feature>
<dbReference type="Pfam" id="PF18915">
    <property type="entry name" value="DUF5667"/>
    <property type="match status" value="1"/>
</dbReference>
<protein>
    <recommendedName>
        <fullName evidence="3">DUF5667 domain-containing protein</fullName>
    </recommendedName>
</protein>
<dbReference type="AlphaFoldDB" id="A0A1F7U5C2"/>
<keyword evidence="2" id="KW-1133">Transmembrane helix</keyword>
<keyword evidence="2" id="KW-0812">Transmembrane</keyword>
<feature type="domain" description="DUF5667" evidence="3">
    <location>
        <begin position="65"/>
        <end position="146"/>
    </location>
</feature>
<dbReference type="InterPro" id="IPR043725">
    <property type="entry name" value="DUF5667"/>
</dbReference>
<proteinExistence type="predicted"/>
<feature type="compositionally biased region" description="Polar residues" evidence="1">
    <location>
        <begin position="318"/>
        <end position="327"/>
    </location>
</feature>
<feature type="compositionally biased region" description="Low complexity" evidence="1">
    <location>
        <begin position="289"/>
        <end position="317"/>
    </location>
</feature>
<evidence type="ECO:0000259" key="3">
    <source>
        <dbReference type="Pfam" id="PF18915"/>
    </source>
</evidence>